<protein>
    <submittedName>
        <fullName evidence="1">Uncharacterized protein</fullName>
    </submittedName>
</protein>
<dbReference type="AlphaFoldDB" id="A0A9K3EL73"/>
<reference evidence="1" key="2">
    <citation type="submission" date="2020-06" db="EMBL/GenBank/DDBJ databases">
        <title>Helianthus annuus Genome sequencing and assembly Release 2.</title>
        <authorList>
            <person name="Gouzy J."/>
            <person name="Langlade N."/>
            <person name="Munos S."/>
        </authorList>
    </citation>
    <scope>NUCLEOTIDE SEQUENCE</scope>
    <source>
        <tissue evidence="1">Leaves</tissue>
    </source>
</reference>
<organism evidence="1 2">
    <name type="scientific">Helianthus annuus</name>
    <name type="common">Common sunflower</name>
    <dbReference type="NCBI Taxonomy" id="4232"/>
    <lineage>
        <taxon>Eukaryota</taxon>
        <taxon>Viridiplantae</taxon>
        <taxon>Streptophyta</taxon>
        <taxon>Embryophyta</taxon>
        <taxon>Tracheophyta</taxon>
        <taxon>Spermatophyta</taxon>
        <taxon>Magnoliopsida</taxon>
        <taxon>eudicotyledons</taxon>
        <taxon>Gunneridae</taxon>
        <taxon>Pentapetalae</taxon>
        <taxon>asterids</taxon>
        <taxon>campanulids</taxon>
        <taxon>Asterales</taxon>
        <taxon>Asteraceae</taxon>
        <taxon>Asteroideae</taxon>
        <taxon>Heliantheae alliance</taxon>
        <taxon>Heliantheae</taxon>
        <taxon>Helianthus</taxon>
    </lineage>
</organism>
<accession>A0A9K3EL73</accession>
<sequence length="54" mass="6071">MTNSNKSKLQKSSFMYVTYCKLCPLSSIITENVLDVCKPLQVMSFSPNAVNFYG</sequence>
<dbReference type="Proteomes" id="UP000215914">
    <property type="component" value="Unassembled WGS sequence"/>
</dbReference>
<name>A0A9K3EL73_HELAN</name>
<reference evidence="1" key="1">
    <citation type="journal article" date="2017" name="Nature">
        <title>The sunflower genome provides insights into oil metabolism, flowering and Asterid evolution.</title>
        <authorList>
            <person name="Badouin H."/>
            <person name="Gouzy J."/>
            <person name="Grassa C.J."/>
            <person name="Murat F."/>
            <person name="Staton S.E."/>
            <person name="Cottret L."/>
            <person name="Lelandais-Briere C."/>
            <person name="Owens G.L."/>
            <person name="Carrere S."/>
            <person name="Mayjonade B."/>
            <person name="Legrand L."/>
            <person name="Gill N."/>
            <person name="Kane N.C."/>
            <person name="Bowers J.E."/>
            <person name="Hubner S."/>
            <person name="Bellec A."/>
            <person name="Berard A."/>
            <person name="Berges H."/>
            <person name="Blanchet N."/>
            <person name="Boniface M.C."/>
            <person name="Brunel D."/>
            <person name="Catrice O."/>
            <person name="Chaidir N."/>
            <person name="Claudel C."/>
            <person name="Donnadieu C."/>
            <person name="Faraut T."/>
            <person name="Fievet G."/>
            <person name="Helmstetter N."/>
            <person name="King M."/>
            <person name="Knapp S.J."/>
            <person name="Lai Z."/>
            <person name="Le Paslier M.C."/>
            <person name="Lippi Y."/>
            <person name="Lorenzon L."/>
            <person name="Mandel J.R."/>
            <person name="Marage G."/>
            <person name="Marchand G."/>
            <person name="Marquand E."/>
            <person name="Bret-Mestries E."/>
            <person name="Morien E."/>
            <person name="Nambeesan S."/>
            <person name="Nguyen T."/>
            <person name="Pegot-Espagnet P."/>
            <person name="Pouilly N."/>
            <person name="Raftis F."/>
            <person name="Sallet E."/>
            <person name="Schiex T."/>
            <person name="Thomas J."/>
            <person name="Vandecasteele C."/>
            <person name="Vares D."/>
            <person name="Vear F."/>
            <person name="Vautrin S."/>
            <person name="Crespi M."/>
            <person name="Mangin B."/>
            <person name="Burke J.M."/>
            <person name="Salse J."/>
            <person name="Munos S."/>
            <person name="Vincourt P."/>
            <person name="Rieseberg L.H."/>
            <person name="Langlade N.B."/>
        </authorList>
    </citation>
    <scope>NUCLEOTIDE SEQUENCE</scope>
    <source>
        <tissue evidence="1">Leaves</tissue>
    </source>
</reference>
<evidence type="ECO:0000313" key="1">
    <source>
        <dbReference type="EMBL" id="KAF5775687.1"/>
    </source>
</evidence>
<keyword evidence="2" id="KW-1185">Reference proteome</keyword>
<comment type="caution">
    <text evidence="1">The sequence shown here is derived from an EMBL/GenBank/DDBJ whole genome shotgun (WGS) entry which is preliminary data.</text>
</comment>
<evidence type="ECO:0000313" key="2">
    <source>
        <dbReference type="Proteomes" id="UP000215914"/>
    </source>
</evidence>
<proteinExistence type="predicted"/>
<dbReference type="Gramene" id="mRNA:HanXRQr2_Chr13g0614861">
    <property type="protein sequence ID" value="CDS:HanXRQr2_Chr13g0614861.1"/>
    <property type="gene ID" value="HanXRQr2_Chr13g0614861"/>
</dbReference>
<dbReference type="EMBL" id="MNCJ02000328">
    <property type="protein sequence ID" value="KAF5775687.1"/>
    <property type="molecule type" value="Genomic_DNA"/>
</dbReference>
<gene>
    <name evidence="1" type="ORF">HanXRQr2_Chr13g0614861</name>
</gene>